<dbReference type="OrthoDB" id="7689902at2"/>
<proteinExistence type="predicted"/>
<dbReference type="SUPFAM" id="SSF46689">
    <property type="entry name" value="Homeodomain-like"/>
    <property type="match status" value="1"/>
</dbReference>
<dbReference type="InterPro" id="IPR009057">
    <property type="entry name" value="Homeodomain-like_sf"/>
</dbReference>
<dbReference type="EMBL" id="PVUF01000011">
    <property type="protein sequence ID" value="PRZ46112.1"/>
    <property type="molecule type" value="Genomic_DNA"/>
</dbReference>
<accession>A0A2T1AC52</accession>
<evidence type="ECO:0000313" key="2">
    <source>
        <dbReference type="Proteomes" id="UP000237718"/>
    </source>
</evidence>
<dbReference type="AlphaFoldDB" id="A0A2T1AC52"/>
<reference evidence="1 2" key="1">
    <citation type="submission" date="2018-03" db="EMBL/GenBank/DDBJ databases">
        <title>Genomic Encyclopedia of Archaeal and Bacterial Type Strains, Phase II (KMG-II): from individual species to whole genera.</title>
        <authorList>
            <person name="Goeker M."/>
        </authorList>
    </citation>
    <scope>NUCLEOTIDE SEQUENCE [LARGE SCALE GENOMIC DNA]</scope>
    <source>
        <strain evidence="1 2">DSM 25328</strain>
    </source>
</reference>
<protein>
    <recommendedName>
        <fullName evidence="3">Transposase</fullName>
    </recommendedName>
</protein>
<dbReference type="Proteomes" id="UP000237718">
    <property type="component" value="Unassembled WGS sequence"/>
</dbReference>
<organism evidence="1 2">
    <name type="scientific">Tritonibacter scottomollicae</name>
    <name type="common">Epibacterium scottomollicae</name>
    <dbReference type="NCBI Taxonomy" id="483013"/>
    <lineage>
        <taxon>Bacteria</taxon>
        <taxon>Pseudomonadati</taxon>
        <taxon>Pseudomonadota</taxon>
        <taxon>Alphaproteobacteria</taxon>
        <taxon>Rhodobacterales</taxon>
        <taxon>Paracoccaceae</taxon>
        <taxon>Tritonibacter</taxon>
    </lineage>
</organism>
<dbReference type="RefSeq" id="WP_106164612.1">
    <property type="nucleotide sequence ID" value="NZ_PVUF01000011.1"/>
</dbReference>
<gene>
    <name evidence="1" type="ORF">CLV89_1112</name>
</gene>
<sequence length="134" mass="14284">MLDGMAPEEAKVWGIRVPVSSSGRRKWPDELRSMAVQKVLAGAGIRETVEEIGANKSLVALWVKKAEPQADGPAFVEVITPRTSAATQPPMPVAASRENDASCKISVGSATIEIPQGYPADHLVEILRAVRAAQ</sequence>
<evidence type="ECO:0008006" key="3">
    <source>
        <dbReference type="Google" id="ProtNLM"/>
    </source>
</evidence>
<comment type="caution">
    <text evidence="1">The sequence shown here is derived from an EMBL/GenBank/DDBJ whole genome shotgun (WGS) entry which is preliminary data.</text>
</comment>
<evidence type="ECO:0000313" key="1">
    <source>
        <dbReference type="EMBL" id="PRZ46112.1"/>
    </source>
</evidence>
<name>A0A2T1AC52_TRISK</name>